<dbReference type="EMBL" id="ML996713">
    <property type="protein sequence ID" value="KAF2395577.1"/>
    <property type="molecule type" value="Genomic_DNA"/>
</dbReference>
<evidence type="ECO:0000259" key="4">
    <source>
        <dbReference type="PROSITE" id="PS50102"/>
    </source>
</evidence>
<evidence type="ECO:0000256" key="2">
    <source>
        <dbReference type="PROSITE-ProRule" id="PRU00176"/>
    </source>
</evidence>
<feature type="compositionally biased region" description="Basic and acidic residues" evidence="3">
    <location>
        <begin position="168"/>
        <end position="182"/>
    </location>
</feature>
<dbReference type="CDD" id="cd12418">
    <property type="entry name" value="RRM_Aly_REF_like"/>
    <property type="match status" value="1"/>
</dbReference>
<dbReference type="PANTHER" id="PTHR19965">
    <property type="entry name" value="RNA AND EXPORT FACTOR BINDING PROTEIN"/>
    <property type="match status" value="1"/>
</dbReference>
<dbReference type="OrthoDB" id="5382468at2759"/>
<feature type="compositionally biased region" description="Pro residues" evidence="3">
    <location>
        <begin position="44"/>
        <end position="54"/>
    </location>
</feature>
<dbReference type="InterPro" id="IPR000504">
    <property type="entry name" value="RRM_dom"/>
</dbReference>
<gene>
    <name evidence="5" type="ORF">EJ06DRAFT_552236</name>
</gene>
<dbReference type="SMART" id="SM01218">
    <property type="entry name" value="FoP_duplication"/>
    <property type="match status" value="1"/>
</dbReference>
<dbReference type="InterPro" id="IPR051229">
    <property type="entry name" value="ALYREF_mRNA_export"/>
</dbReference>
<feature type="region of interest" description="Disordered" evidence="3">
    <location>
        <begin position="149"/>
        <end position="310"/>
    </location>
</feature>
<feature type="compositionally biased region" description="Gly residues" evidence="3">
    <location>
        <begin position="240"/>
        <end position="250"/>
    </location>
</feature>
<keyword evidence="6" id="KW-1185">Reference proteome</keyword>
<dbReference type="GO" id="GO:0003729">
    <property type="term" value="F:mRNA binding"/>
    <property type="evidence" value="ECO:0007669"/>
    <property type="project" value="TreeGrafter"/>
</dbReference>
<dbReference type="Pfam" id="PF00076">
    <property type="entry name" value="RRM_1"/>
    <property type="match status" value="1"/>
</dbReference>
<dbReference type="InterPro" id="IPR025715">
    <property type="entry name" value="FoP_C"/>
</dbReference>
<dbReference type="SUPFAM" id="SSF54928">
    <property type="entry name" value="RNA-binding domain, RBD"/>
    <property type="match status" value="1"/>
</dbReference>
<proteinExistence type="predicted"/>
<dbReference type="GO" id="GO:0005634">
    <property type="term" value="C:nucleus"/>
    <property type="evidence" value="ECO:0007669"/>
    <property type="project" value="TreeGrafter"/>
</dbReference>
<dbReference type="Gene3D" id="3.30.70.330">
    <property type="match status" value="1"/>
</dbReference>
<feature type="compositionally biased region" description="Basic and acidic residues" evidence="3">
    <location>
        <begin position="18"/>
        <end position="34"/>
    </location>
</feature>
<dbReference type="PANTHER" id="PTHR19965:SF82">
    <property type="entry name" value="THO COMPLEX SUBUNIT 4"/>
    <property type="match status" value="1"/>
</dbReference>
<dbReference type="InterPro" id="IPR035979">
    <property type="entry name" value="RBD_domain_sf"/>
</dbReference>
<feature type="compositionally biased region" description="Basic and acidic residues" evidence="3">
    <location>
        <begin position="1"/>
        <end position="10"/>
    </location>
</feature>
<sequence length="310" mass="34666">MDRSLEDIISERQTQPRNDTRNIDQEWVHDRYDDVSDGSSTSPPGHPALTPPARQPVQNFRNTRYTRRDSDPELRQQTGTKLRVDNLHYDLSEDELRELFSRIGRVSSVQLLYDRQDRSRGIAFVVYPNPEDAQDAIREFDGANAHGQPIRITLQNSPPVKPRNPFDNIERPPRSLFDRIERPATSSRGGRGDRGRSASPIRHSNVSKPAPEHIDRYVPGDDRRRSPRRGTPRGNLKRAGGPGGPGGAGGRRQRSPRRDTGEKTVQGRPRKTAEELDAEMEDYWGAAGGGGAEQSTGHGAADADDDLMIE</sequence>
<dbReference type="Proteomes" id="UP000799640">
    <property type="component" value="Unassembled WGS sequence"/>
</dbReference>
<keyword evidence="1 2" id="KW-0694">RNA-binding</keyword>
<evidence type="ECO:0000313" key="6">
    <source>
        <dbReference type="Proteomes" id="UP000799640"/>
    </source>
</evidence>
<evidence type="ECO:0000256" key="3">
    <source>
        <dbReference type="SAM" id="MobiDB-lite"/>
    </source>
</evidence>
<name>A0A6G1HI98_9PEZI</name>
<feature type="compositionally biased region" description="Basic and acidic residues" evidence="3">
    <location>
        <begin position="210"/>
        <end position="224"/>
    </location>
</feature>
<protein>
    <submittedName>
        <fullName evidence="5">RNA-binding domain-containing protein</fullName>
    </submittedName>
</protein>
<dbReference type="SMART" id="SM00360">
    <property type="entry name" value="RRM"/>
    <property type="match status" value="1"/>
</dbReference>
<reference evidence="5" key="1">
    <citation type="journal article" date="2020" name="Stud. Mycol.">
        <title>101 Dothideomycetes genomes: a test case for predicting lifestyles and emergence of pathogens.</title>
        <authorList>
            <person name="Haridas S."/>
            <person name="Albert R."/>
            <person name="Binder M."/>
            <person name="Bloem J."/>
            <person name="Labutti K."/>
            <person name="Salamov A."/>
            <person name="Andreopoulos B."/>
            <person name="Baker S."/>
            <person name="Barry K."/>
            <person name="Bills G."/>
            <person name="Bluhm B."/>
            <person name="Cannon C."/>
            <person name="Castanera R."/>
            <person name="Culley D."/>
            <person name="Daum C."/>
            <person name="Ezra D."/>
            <person name="Gonzalez J."/>
            <person name="Henrissat B."/>
            <person name="Kuo A."/>
            <person name="Liang C."/>
            <person name="Lipzen A."/>
            <person name="Lutzoni F."/>
            <person name="Magnuson J."/>
            <person name="Mondo S."/>
            <person name="Nolan M."/>
            <person name="Ohm R."/>
            <person name="Pangilinan J."/>
            <person name="Park H.-J."/>
            <person name="Ramirez L."/>
            <person name="Alfaro M."/>
            <person name="Sun H."/>
            <person name="Tritt A."/>
            <person name="Yoshinaga Y."/>
            <person name="Zwiers L.-H."/>
            <person name="Turgeon B."/>
            <person name="Goodwin S."/>
            <person name="Spatafora J."/>
            <person name="Crous P."/>
            <person name="Grigoriev I."/>
        </authorList>
    </citation>
    <scope>NUCLEOTIDE SEQUENCE</scope>
    <source>
        <strain evidence="5">CBS 262.69</strain>
    </source>
</reference>
<accession>A0A6G1HI98</accession>
<dbReference type="PROSITE" id="PS50102">
    <property type="entry name" value="RRM"/>
    <property type="match status" value="1"/>
</dbReference>
<feature type="region of interest" description="Disordered" evidence="3">
    <location>
        <begin position="1"/>
        <end position="78"/>
    </location>
</feature>
<evidence type="ECO:0000313" key="5">
    <source>
        <dbReference type="EMBL" id="KAF2395577.1"/>
    </source>
</evidence>
<dbReference type="Pfam" id="PF13865">
    <property type="entry name" value="FoP_duplication"/>
    <property type="match status" value="1"/>
</dbReference>
<dbReference type="InterPro" id="IPR012677">
    <property type="entry name" value="Nucleotide-bd_a/b_plait_sf"/>
</dbReference>
<evidence type="ECO:0000256" key="1">
    <source>
        <dbReference type="ARBA" id="ARBA00022884"/>
    </source>
</evidence>
<feature type="domain" description="RRM" evidence="4">
    <location>
        <begin position="80"/>
        <end position="157"/>
    </location>
</feature>
<dbReference type="AlphaFoldDB" id="A0A6G1HI98"/>
<organism evidence="5 6">
    <name type="scientific">Trichodelitschia bisporula</name>
    <dbReference type="NCBI Taxonomy" id="703511"/>
    <lineage>
        <taxon>Eukaryota</taxon>
        <taxon>Fungi</taxon>
        <taxon>Dikarya</taxon>
        <taxon>Ascomycota</taxon>
        <taxon>Pezizomycotina</taxon>
        <taxon>Dothideomycetes</taxon>
        <taxon>Dothideomycetes incertae sedis</taxon>
        <taxon>Phaeotrichales</taxon>
        <taxon>Phaeotrichaceae</taxon>
        <taxon>Trichodelitschia</taxon>
    </lineage>
</organism>